<comment type="subcellular location">
    <subcellularLocation>
        <location evidence="1">Membrane</location>
        <topology evidence="1">Multi-pass membrane protein</topology>
    </subcellularLocation>
</comment>
<dbReference type="InterPro" id="IPR032808">
    <property type="entry name" value="DoxX"/>
</dbReference>
<name>A0A1G7MG69_9BACT</name>
<evidence type="ECO:0000256" key="3">
    <source>
        <dbReference type="ARBA" id="ARBA00022989"/>
    </source>
</evidence>
<organism evidence="6 7">
    <name type="scientific">Terriglobus roseus</name>
    <dbReference type="NCBI Taxonomy" id="392734"/>
    <lineage>
        <taxon>Bacteria</taxon>
        <taxon>Pseudomonadati</taxon>
        <taxon>Acidobacteriota</taxon>
        <taxon>Terriglobia</taxon>
        <taxon>Terriglobales</taxon>
        <taxon>Acidobacteriaceae</taxon>
        <taxon>Terriglobus</taxon>
    </lineage>
</organism>
<keyword evidence="4 5" id="KW-0472">Membrane</keyword>
<sequence>MKAELTTDKPARAGRATQIAAMVITGLAAFTWVYFGRLYLIHDPDEWRIANQQLGYPAYIIPLIGVTHILGGVGLLIPNVPRLTEWIYAALSIDLLLAFYSQLNSGGSPWDKFDPILVMAFVFASYVLRRCMRANKWSI</sequence>
<accession>A0A1G7MG69</accession>
<feature type="transmembrane region" description="Helical" evidence="5">
    <location>
        <begin position="56"/>
        <end position="77"/>
    </location>
</feature>
<dbReference type="EMBL" id="LT629690">
    <property type="protein sequence ID" value="SDF60838.1"/>
    <property type="molecule type" value="Genomic_DNA"/>
</dbReference>
<dbReference type="Proteomes" id="UP000182427">
    <property type="component" value="Chromosome I"/>
</dbReference>
<feature type="transmembrane region" description="Helical" evidence="5">
    <location>
        <begin position="115"/>
        <end position="132"/>
    </location>
</feature>
<feature type="transmembrane region" description="Helical" evidence="5">
    <location>
        <begin position="86"/>
        <end position="103"/>
    </location>
</feature>
<proteinExistence type="predicted"/>
<reference evidence="6 7" key="1">
    <citation type="submission" date="2016-10" db="EMBL/GenBank/DDBJ databases">
        <authorList>
            <person name="de Groot N.N."/>
        </authorList>
    </citation>
    <scope>NUCLEOTIDE SEQUENCE [LARGE SCALE GENOMIC DNA]</scope>
    <source>
        <strain evidence="6 7">GAS232</strain>
    </source>
</reference>
<keyword evidence="7" id="KW-1185">Reference proteome</keyword>
<evidence type="ECO:0000256" key="1">
    <source>
        <dbReference type="ARBA" id="ARBA00004141"/>
    </source>
</evidence>
<evidence type="ECO:0000256" key="2">
    <source>
        <dbReference type="ARBA" id="ARBA00022692"/>
    </source>
</evidence>
<dbReference type="Pfam" id="PF13564">
    <property type="entry name" value="DoxX_2"/>
    <property type="match status" value="1"/>
</dbReference>
<evidence type="ECO:0000256" key="5">
    <source>
        <dbReference type="SAM" id="Phobius"/>
    </source>
</evidence>
<gene>
    <name evidence="6" type="ORF">SAMN05444167_2798</name>
</gene>
<keyword evidence="3 5" id="KW-1133">Transmembrane helix</keyword>
<dbReference type="RefSeq" id="WP_172838280.1">
    <property type="nucleotide sequence ID" value="NZ_LT629690.1"/>
</dbReference>
<evidence type="ECO:0000256" key="4">
    <source>
        <dbReference type="ARBA" id="ARBA00023136"/>
    </source>
</evidence>
<dbReference type="GO" id="GO:0016020">
    <property type="term" value="C:membrane"/>
    <property type="evidence" value="ECO:0007669"/>
    <property type="project" value="UniProtKB-SubCell"/>
</dbReference>
<evidence type="ECO:0000313" key="6">
    <source>
        <dbReference type="EMBL" id="SDF60838.1"/>
    </source>
</evidence>
<dbReference type="AlphaFoldDB" id="A0A1G7MG69"/>
<evidence type="ECO:0000313" key="7">
    <source>
        <dbReference type="Proteomes" id="UP000182427"/>
    </source>
</evidence>
<protein>
    <submittedName>
        <fullName evidence="6">DoxX-like family protein</fullName>
    </submittedName>
</protein>
<feature type="transmembrane region" description="Helical" evidence="5">
    <location>
        <begin position="19"/>
        <end position="36"/>
    </location>
</feature>
<keyword evidence="2 5" id="KW-0812">Transmembrane</keyword>